<proteinExistence type="predicted"/>
<evidence type="ECO:0000256" key="1">
    <source>
        <dbReference type="SAM" id="MobiDB-lite"/>
    </source>
</evidence>
<accession>A0A915LZ97</accession>
<evidence type="ECO:0000313" key="3">
    <source>
        <dbReference type="WBParaSite" id="scaffold2352_cov203.g4715"/>
    </source>
</evidence>
<feature type="compositionally biased region" description="Basic and acidic residues" evidence="1">
    <location>
        <begin position="23"/>
        <end position="36"/>
    </location>
</feature>
<feature type="compositionally biased region" description="Polar residues" evidence="1">
    <location>
        <begin position="41"/>
        <end position="50"/>
    </location>
</feature>
<feature type="region of interest" description="Disordered" evidence="1">
    <location>
        <begin position="20"/>
        <end position="64"/>
    </location>
</feature>
<name>A0A915LZ97_MELJA</name>
<dbReference type="Proteomes" id="UP000887561">
    <property type="component" value="Unplaced"/>
</dbReference>
<keyword evidence="2" id="KW-1185">Reference proteome</keyword>
<reference evidence="3" key="1">
    <citation type="submission" date="2022-11" db="UniProtKB">
        <authorList>
            <consortium name="WormBaseParasite"/>
        </authorList>
    </citation>
    <scope>IDENTIFICATION</scope>
</reference>
<feature type="region of interest" description="Disordered" evidence="1">
    <location>
        <begin position="145"/>
        <end position="209"/>
    </location>
</feature>
<evidence type="ECO:0000313" key="2">
    <source>
        <dbReference type="Proteomes" id="UP000887561"/>
    </source>
</evidence>
<dbReference type="WBParaSite" id="scaffold2352_cov203.g4715">
    <property type="protein sequence ID" value="scaffold2352_cov203.g4715"/>
    <property type="gene ID" value="scaffold2352_cov203.g4715"/>
</dbReference>
<organism evidence="2 3">
    <name type="scientific">Meloidogyne javanica</name>
    <name type="common">Root-knot nematode worm</name>
    <dbReference type="NCBI Taxonomy" id="6303"/>
    <lineage>
        <taxon>Eukaryota</taxon>
        <taxon>Metazoa</taxon>
        <taxon>Ecdysozoa</taxon>
        <taxon>Nematoda</taxon>
        <taxon>Chromadorea</taxon>
        <taxon>Rhabditida</taxon>
        <taxon>Tylenchina</taxon>
        <taxon>Tylenchomorpha</taxon>
        <taxon>Tylenchoidea</taxon>
        <taxon>Meloidogynidae</taxon>
        <taxon>Meloidogyninae</taxon>
        <taxon>Meloidogyne</taxon>
        <taxon>Meloidogyne incognita group</taxon>
    </lineage>
</organism>
<protein>
    <submittedName>
        <fullName evidence="3">Uncharacterized protein</fullName>
    </submittedName>
</protein>
<sequence>MVVLTEVVFHVDAMFNWKGSKNSGKEGKSSKKDSRAARSNFEPSTHQGSPHQGRGGKNVEGSHSEDIQPVEDQHTYEHTYHSLPQPEDFPLLVKSPSRYRLEATYATCNCFQQFGQLCAICFGNNSNYRTDKHINQDLKKYRSSAEAYKRGKGKGSRSGQKDEENNVGGEEGYTPIHVQSLSDYPDEATYGGEGGSYYSNQEEYEEESD</sequence>
<dbReference type="AlphaFoldDB" id="A0A915LZ97"/>